<dbReference type="EMBL" id="JAGPNK010000006">
    <property type="protein sequence ID" value="KAH7319789.1"/>
    <property type="molecule type" value="Genomic_DNA"/>
</dbReference>
<name>A0A8K0WRB3_9HYPO</name>
<reference evidence="2" key="1">
    <citation type="journal article" date="2021" name="Nat. Commun.">
        <title>Genetic determinants of endophytism in the Arabidopsis root mycobiome.</title>
        <authorList>
            <person name="Mesny F."/>
            <person name="Miyauchi S."/>
            <person name="Thiergart T."/>
            <person name="Pickel B."/>
            <person name="Atanasova L."/>
            <person name="Karlsson M."/>
            <person name="Huettel B."/>
            <person name="Barry K.W."/>
            <person name="Haridas S."/>
            <person name="Chen C."/>
            <person name="Bauer D."/>
            <person name="Andreopoulos W."/>
            <person name="Pangilinan J."/>
            <person name="LaButti K."/>
            <person name="Riley R."/>
            <person name="Lipzen A."/>
            <person name="Clum A."/>
            <person name="Drula E."/>
            <person name="Henrissat B."/>
            <person name="Kohler A."/>
            <person name="Grigoriev I.V."/>
            <person name="Martin F.M."/>
            <person name="Hacquard S."/>
        </authorList>
    </citation>
    <scope>NUCLEOTIDE SEQUENCE</scope>
    <source>
        <strain evidence="2">MPI-CAGE-CH-0235</strain>
    </source>
</reference>
<keyword evidence="3" id="KW-1185">Reference proteome</keyword>
<organism evidence="2 3">
    <name type="scientific">Stachybotrys elegans</name>
    <dbReference type="NCBI Taxonomy" id="80388"/>
    <lineage>
        <taxon>Eukaryota</taxon>
        <taxon>Fungi</taxon>
        <taxon>Dikarya</taxon>
        <taxon>Ascomycota</taxon>
        <taxon>Pezizomycotina</taxon>
        <taxon>Sordariomycetes</taxon>
        <taxon>Hypocreomycetidae</taxon>
        <taxon>Hypocreales</taxon>
        <taxon>Stachybotryaceae</taxon>
        <taxon>Stachybotrys</taxon>
    </lineage>
</organism>
<dbReference type="Proteomes" id="UP000813444">
    <property type="component" value="Unassembled WGS sequence"/>
</dbReference>
<evidence type="ECO:0000313" key="3">
    <source>
        <dbReference type="Proteomes" id="UP000813444"/>
    </source>
</evidence>
<dbReference type="AlphaFoldDB" id="A0A8K0WRB3"/>
<gene>
    <name evidence="2" type="ORF">B0I35DRAFT_429886</name>
</gene>
<sequence>MWRRLKAGSVSLVAALAEFGPIRARPWPHFISYFSHHAPRSRWEGLPMEVLRHLIADYGTCSIWFDCVHSPQSSPPRHTRPPAHTHALTHPCTHPFRFFAPSLLPCRGAKSGFLRVCHLLATQRHKRFARSPEESSVEAFASHEPHSSANLSRCVVLVGKAKRGGKVLSCPMMRERLCAGDA</sequence>
<accession>A0A8K0WRB3</accession>
<feature type="signal peptide" evidence="1">
    <location>
        <begin position="1"/>
        <end position="24"/>
    </location>
</feature>
<keyword evidence="1" id="KW-0732">Signal</keyword>
<comment type="caution">
    <text evidence="2">The sequence shown here is derived from an EMBL/GenBank/DDBJ whole genome shotgun (WGS) entry which is preliminary data.</text>
</comment>
<proteinExistence type="predicted"/>
<feature type="chain" id="PRO_5035462446" description="Secreted protein" evidence="1">
    <location>
        <begin position="25"/>
        <end position="182"/>
    </location>
</feature>
<protein>
    <recommendedName>
        <fullName evidence="4">Secreted protein</fullName>
    </recommendedName>
</protein>
<evidence type="ECO:0000256" key="1">
    <source>
        <dbReference type="SAM" id="SignalP"/>
    </source>
</evidence>
<evidence type="ECO:0008006" key="4">
    <source>
        <dbReference type="Google" id="ProtNLM"/>
    </source>
</evidence>
<evidence type="ECO:0000313" key="2">
    <source>
        <dbReference type="EMBL" id="KAH7319789.1"/>
    </source>
</evidence>